<evidence type="ECO:0000256" key="4">
    <source>
        <dbReference type="ARBA" id="ARBA00012944"/>
    </source>
</evidence>
<dbReference type="InterPro" id="IPR003917">
    <property type="entry name" value="NADH_UbQ_OxRdtase_chain2"/>
</dbReference>
<comment type="subcellular location">
    <subcellularLocation>
        <location evidence="2 18">Mitochondrion inner membrane</location>
        <topology evidence="2 18">Multi-pass membrane protein</topology>
    </subcellularLocation>
</comment>
<comment type="catalytic activity">
    <reaction evidence="17 18">
        <text>a ubiquinone + NADH + 5 H(+)(in) = a ubiquinol + NAD(+) + 4 H(+)(out)</text>
        <dbReference type="Rhea" id="RHEA:29091"/>
        <dbReference type="Rhea" id="RHEA-COMP:9565"/>
        <dbReference type="Rhea" id="RHEA-COMP:9566"/>
        <dbReference type="ChEBI" id="CHEBI:15378"/>
        <dbReference type="ChEBI" id="CHEBI:16389"/>
        <dbReference type="ChEBI" id="CHEBI:17976"/>
        <dbReference type="ChEBI" id="CHEBI:57540"/>
        <dbReference type="ChEBI" id="CHEBI:57945"/>
        <dbReference type="EC" id="7.1.1.2"/>
    </reaction>
</comment>
<keyword evidence="7 18" id="KW-0679">Respiratory chain</keyword>
<dbReference type="InterPro" id="IPR001750">
    <property type="entry name" value="ND/Mrp_TM"/>
</dbReference>
<keyword evidence="10 18" id="KW-1278">Translocase</keyword>
<geneLocation type="mitochondrion" evidence="20"/>
<dbReference type="EMBL" id="EF584003">
    <property type="protein sequence ID" value="ABQ84177.1"/>
    <property type="molecule type" value="Genomic_DNA"/>
</dbReference>
<comment type="function">
    <text evidence="1">Core subunit of the mitochondrial membrane respiratory chain NADH dehydrogenase (Complex I) that is believed to belong to the minimal assembly required for catalysis. Complex I functions in the transfer of electrons from NADH to the respiratory chain. The immediate electron acceptor for the enzyme is believed to be ubiquinone.</text>
</comment>
<feature type="transmembrane region" description="Helical" evidence="18">
    <location>
        <begin position="143"/>
        <end position="162"/>
    </location>
</feature>
<sequence>MPLSSSQILFFSTLMLGTLLSISSSSWFGAWMGLELNLLSFIPLISSKNNQYSSEAALKYFLIQALGSSIIIMSASFMMSSSELATTLFTVALLLKAGAAPFHFWFPSVMEGLQWNQVIILMTIQKIAPLSLLSYLLYSNTLYIVPAAIITSALVGAIGGINQTFLRKIMAYSSINHMAWMMSAILISETNWLLYFSFYCLISSSVAILFNYQDVFHISHIGNHTPHSSHMKILTFTSLLSLGGLPPFTGFIPKWIIIQEMVSSHMFITLAILLASALLTLFYYLRVAMTALTISSPKTKWSTKSTISSYMTPSMIYMNIFGLLAPSLFTIIL</sequence>
<keyword evidence="15 18" id="KW-0496">Mitochondrion</keyword>
<dbReference type="GO" id="GO:0005743">
    <property type="term" value="C:mitochondrial inner membrane"/>
    <property type="evidence" value="ECO:0007669"/>
    <property type="project" value="UniProtKB-SubCell"/>
</dbReference>
<evidence type="ECO:0000256" key="13">
    <source>
        <dbReference type="ARBA" id="ARBA00023027"/>
    </source>
</evidence>
<evidence type="ECO:0000256" key="2">
    <source>
        <dbReference type="ARBA" id="ARBA00004448"/>
    </source>
</evidence>
<dbReference type="RefSeq" id="YP_001315032.1">
    <property type="nucleotide sequence ID" value="NC_009626.1"/>
</dbReference>
<feature type="transmembrane region" description="Helical" evidence="18">
    <location>
        <begin position="7"/>
        <end position="22"/>
    </location>
</feature>
<keyword evidence="11 18" id="KW-0249">Electron transport</keyword>
<evidence type="ECO:0000256" key="16">
    <source>
        <dbReference type="ARBA" id="ARBA00023136"/>
    </source>
</evidence>
<dbReference type="Pfam" id="PF00361">
    <property type="entry name" value="Proton_antipo_M"/>
    <property type="match status" value="2"/>
</dbReference>
<feature type="transmembrane region" description="Helical" evidence="18">
    <location>
        <begin position="84"/>
        <end position="106"/>
    </location>
</feature>
<evidence type="ECO:0000256" key="3">
    <source>
        <dbReference type="ARBA" id="ARBA00007012"/>
    </source>
</evidence>
<dbReference type="OrthoDB" id="4092844at2759"/>
<keyword evidence="12 18" id="KW-1133">Transmembrane helix</keyword>
<accession>A6YIJ3</accession>
<reference evidence="20" key="1">
    <citation type="submission" date="2007-04" db="EMBL/GenBank/DDBJ databases">
        <title>The mitochondrial genome of the Pacific white shrimp Litopenaeus vannamei: Complete sequence analysis and description.</title>
        <authorList>
            <person name="Muhlia-Almazan A."/>
            <person name="Peregrino-Uriarte A.B."/>
            <person name="Yepiz-Plascencia G."/>
        </authorList>
    </citation>
    <scope>NUCLEOTIDE SEQUENCE</scope>
</reference>
<evidence type="ECO:0000256" key="8">
    <source>
        <dbReference type="ARBA" id="ARBA00022692"/>
    </source>
</evidence>
<keyword evidence="13 18" id="KW-0520">NAD</keyword>
<dbReference type="AlphaFoldDB" id="A6YIJ3"/>
<keyword evidence="9 18" id="KW-0999">Mitochondrion inner membrane</keyword>
<feature type="transmembrane region" description="Helical" evidence="18">
    <location>
        <begin position="193"/>
        <end position="212"/>
    </location>
</feature>
<evidence type="ECO:0000313" key="20">
    <source>
        <dbReference type="EMBL" id="ABQ84177.1"/>
    </source>
</evidence>
<comment type="function">
    <text evidence="18">Core subunit of the mitochondrial membrane respiratory chain NADH dehydrogenase (Complex I) which catalyzes electron transfer from NADH through the respiratory chain, using ubiquinone as an electron acceptor. Essential for the catalytic activity and assembly of complex I.</text>
</comment>
<evidence type="ECO:0000256" key="5">
    <source>
        <dbReference type="ARBA" id="ARBA00021008"/>
    </source>
</evidence>
<dbReference type="GO" id="GO:0008137">
    <property type="term" value="F:NADH dehydrogenase (ubiquinone) activity"/>
    <property type="evidence" value="ECO:0007669"/>
    <property type="project" value="UniProtKB-EC"/>
</dbReference>
<evidence type="ECO:0000256" key="11">
    <source>
        <dbReference type="ARBA" id="ARBA00022982"/>
    </source>
</evidence>
<dbReference type="InterPro" id="IPR050175">
    <property type="entry name" value="Complex_I_Subunit_2"/>
</dbReference>
<feature type="transmembrane region" description="Helical" evidence="18">
    <location>
        <begin position="264"/>
        <end position="286"/>
    </location>
</feature>
<evidence type="ECO:0000256" key="6">
    <source>
        <dbReference type="ARBA" id="ARBA00022448"/>
    </source>
</evidence>
<comment type="similarity">
    <text evidence="3 18">Belongs to the complex I subunit 2 family.</text>
</comment>
<evidence type="ECO:0000256" key="1">
    <source>
        <dbReference type="ARBA" id="ARBA00003257"/>
    </source>
</evidence>
<keyword evidence="14 18" id="KW-0830">Ubiquinone</keyword>
<name>A6YIJ3_PENVA</name>
<keyword evidence="6" id="KW-0813">Transport</keyword>
<evidence type="ECO:0000256" key="15">
    <source>
        <dbReference type="ARBA" id="ARBA00023128"/>
    </source>
</evidence>
<keyword evidence="16 18" id="KW-0472">Membrane</keyword>
<feature type="domain" description="NADH:quinone oxidoreductase/Mrp antiporter transmembrane" evidence="19">
    <location>
        <begin position="24"/>
        <end position="80"/>
    </location>
</feature>
<dbReference type="GeneID" id="5333216"/>
<dbReference type="PANTHER" id="PTHR46552:SF1">
    <property type="entry name" value="NADH-UBIQUINONE OXIDOREDUCTASE CHAIN 2"/>
    <property type="match status" value="1"/>
</dbReference>
<organism evidence="20">
    <name type="scientific">Penaeus vannamei</name>
    <name type="common">Whiteleg shrimp</name>
    <name type="synonym">Litopenaeus vannamei</name>
    <dbReference type="NCBI Taxonomy" id="6689"/>
    <lineage>
        <taxon>Eukaryota</taxon>
        <taxon>Metazoa</taxon>
        <taxon>Ecdysozoa</taxon>
        <taxon>Arthropoda</taxon>
        <taxon>Crustacea</taxon>
        <taxon>Multicrustacea</taxon>
        <taxon>Malacostraca</taxon>
        <taxon>Eumalacostraca</taxon>
        <taxon>Eucarida</taxon>
        <taxon>Decapoda</taxon>
        <taxon>Dendrobranchiata</taxon>
        <taxon>Penaeoidea</taxon>
        <taxon>Penaeidae</taxon>
        <taxon>Penaeus</taxon>
    </lineage>
</organism>
<dbReference type="KEGG" id="pvm:5333216"/>
<feature type="transmembrane region" description="Helical" evidence="18">
    <location>
        <begin position="307"/>
        <end position="332"/>
    </location>
</feature>
<dbReference type="PANTHER" id="PTHR46552">
    <property type="entry name" value="NADH-UBIQUINONE OXIDOREDUCTASE CHAIN 2"/>
    <property type="match status" value="1"/>
</dbReference>
<dbReference type="PRINTS" id="PR01436">
    <property type="entry name" value="NADHDHGNASE2"/>
</dbReference>
<dbReference type="CTD" id="4536"/>
<evidence type="ECO:0000259" key="19">
    <source>
        <dbReference type="Pfam" id="PF00361"/>
    </source>
</evidence>
<evidence type="ECO:0000256" key="17">
    <source>
        <dbReference type="ARBA" id="ARBA00049551"/>
    </source>
</evidence>
<evidence type="ECO:0000256" key="10">
    <source>
        <dbReference type="ARBA" id="ARBA00022967"/>
    </source>
</evidence>
<evidence type="ECO:0000256" key="9">
    <source>
        <dbReference type="ARBA" id="ARBA00022792"/>
    </source>
</evidence>
<protein>
    <recommendedName>
        <fullName evidence="5 18">NADH-ubiquinone oxidoreductase chain 2</fullName>
        <ecNumber evidence="4 18">7.1.1.2</ecNumber>
    </recommendedName>
</protein>
<dbReference type="GO" id="GO:0006120">
    <property type="term" value="P:mitochondrial electron transport, NADH to ubiquinone"/>
    <property type="evidence" value="ECO:0007669"/>
    <property type="project" value="InterPro"/>
</dbReference>
<feature type="transmembrane region" description="Helical" evidence="18">
    <location>
        <begin position="57"/>
        <end position="78"/>
    </location>
</feature>
<dbReference type="EC" id="7.1.1.2" evidence="4 18"/>
<keyword evidence="8 18" id="KW-0812">Transmembrane</keyword>
<evidence type="ECO:0000256" key="14">
    <source>
        <dbReference type="ARBA" id="ARBA00023075"/>
    </source>
</evidence>
<feature type="transmembrane region" description="Helical" evidence="18">
    <location>
        <begin position="233"/>
        <end position="252"/>
    </location>
</feature>
<feature type="domain" description="NADH:quinone oxidoreductase/Mrp antiporter transmembrane" evidence="19">
    <location>
        <begin position="84"/>
        <end position="279"/>
    </location>
</feature>
<evidence type="ECO:0000256" key="18">
    <source>
        <dbReference type="RuleBase" id="RU003403"/>
    </source>
</evidence>
<evidence type="ECO:0000256" key="12">
    <source>
        <dbReference type="ARBA" id="ARBA00022989"/>
    </source>
</evidence>
<evidence type="ECO:0000256" key="7">
    <source>
        <dbReference type="ARBA" id="ARBA00022660"/>
    </source>
</evidence>
<proteinExistence type="inferred from homology"/>